<accession>A0A382D0Z9</accession>
<sequence>MVREACKELTAEGELITPRGPFSQTTFVGASVIQFNGRIGWGQESSEFSVDLVEDPCKAGSSNKLRYSDDGVAIVHTDKDMFNPPMLGKPGYFKFGCFEFAGILESWEQTKDVNGGIRYTVRYKSPTQILAGAKVILKGFDEGGNAGLPNLFNVSSYCNDAGITWSTIRNAIHGGRVYLRGETYLIDVSEVPGYDYRFTGDSVDVLSAITTAATNLGQQVHFELIHVPDPEVTWPPAIKALFAGIEGFIKVRATLPGVNSWNPALQNMAPEAVDAFNGNIETRLSYGIIQNFAGSSNCDRGVTRQARGIERADSDSNALLVGDNLQVV</sequence>
<organism evidence="1">
    <name type="scientific">marine metagenome</name>
    <dbReference type="NCBI Taxonomy" id="408172"/>
    <lineage>
        <taxon>unclassified sequences</taxon>
        <taxon>metagenomes</taxon>
        <taxon>ecological metagenomes</taxon>
    </lineage>
</organism>
<gene>
    <name evidence="1" type="ORF">METZ01_LOCUS184992</name>
</gene>
<protein>
    <submittedName>
        <fullName evidence="1">Uncharacterized protein</fullName>
    </submittedName>
</protein>
<proteinExistence type="predicted"/>
<reference evidence="1" key="1">
    <citation type="submission" date="2018-05" db="EMBL/GenBank/DDBJ databases">
        <authorList>
            <person name="Lanie J.A."/>
            <person name="Ng W.-L."/>
            <person name="Kazmierczak K.M."/>
            <person name="Andrzejewski T.M."/>
            <person name="Davidsen T.M."/>
            <person name="Wayne K.J."/>
            <person name="Tettelin H."/>
            <person name="Glass J.I."/>
            <person name="Rusch D."/>
            <person name="Podicherti R."/>
            <person name="Tsui H.-C.T."/>
            <person name="Winkler M.E."/>
        </authorList>
    </citation>
    <scope>NUCLEOTIDE SEQUENCE</scope>
</reference>
<feature type="non-terminal residue" evidence="1">
    <location>
        <position position="328"/>
    </location>
</feature>
<evidence type="ECO:0000313" key="1">
    <source>
        <dbReference type="EMBL" id="SVB32138.1"/>
    </source>
</evidence>
<name>A0A382D0Z9_9ZZZZ</name>
<dbReference type="AlphaFoldDB" id="A0A382D0Z9"/>
<dbReference type="EMBL" id="UINC01037121">
    <property type="protein sequence ID" value="SVB32138.1"/>
    <property type="molecule type" value="Genomic_DNA"/>
</dbReference>